<evidence type="ECO:0000313" key="4">
    <source>
        <dbReference type="Proteomes" id="UP000298285"/>
    </source>
</evidence>
<dbReference type="PANTHER" id="PTHR11927:SF9">
    <property type="entry name" value="L-FUCOSYLTRANSFERASE"/>
    <property type="match status" value="1"/>
</dbReference>
<dbReference type="AlphaFoldDB" id="A0A4Y9IRS7"/>
<accession>A0A4Y9IRS7</accession>
<organism evidence="3 4">
    <name type="scientific">Dysgonomonas mossii</name>
    <dbReference type="NCBI Taxonomy" id="163665"/>
    <lineage>
        <taxon>Bacteria</taxon>
        <taxon>Pseudomonadati</taxon>
        <taxon>Bacteroidota</taxon>
        <taxon>Bacteroidia</taxon>
        <taxon>Bacteroidales</taxon>
        <taxon>Dysgonomonadaceae</taxon>
        <taxon>Dysgonomonas</taxon>
    </lineage>
</organism>
<dbReference type="GO" id="GO:0016020">
    <property type="term" value="C:membrane"/>
    <property type="evidence" value="ECO:0007669"/>
    <property type="project" value="InterPro"/>
</dbReference>
<reference evidence="3 4" key="1">
    <citation type="submission" date="2019-03" db="EMBL/GenBank/DDBJ databases">
        <title>Diversity of the mouse oral microbiome.</title>
        <authorList>
            <person name="Joseph S."/>
            <person name="Aduse-Opoku J."/>
            <person name="Curtis M."/>
            <person name="Wade W."/>
            <person name="Hashim A."/>
        </authorList>
    </citation>
    <scope>NUCLEOTIDE SEQUENCE [LARGE SCALE GENOMIC DNA]</scope>
    <source>
        <strain evidence="3 4">P11</strain>
    </source>
</reference>
<dbReference type="PANTHER" id="PTHR11927">
    <property type="entry name" value="GALACTOSIDE 2-L-FUCOSYLTRANSFERASE"/>
    <property type="match status" value="1"/>
</dbReference>
<evidence type="ECO:0000313" key="3">
    <source>
        <dbReference type="EMBL" id="TFU91300.1"/>
    </source>
</evidence>
<comment type="caution">
    <text evidence="3">The sequence shown here is derived from an EMBL/GenBank/DDBJ whole genome shotgun (WGS) entry which is preliminary data.</text>
</comment>
<evidence type="ECO:0000256" key="1">
    <source>
        <dbReference type="ARBA" id="ARBA00022676"/>
    </source>
</evidence>
<keyword evidence="1 3" id="KW-0328">Glycosyltransferase</keyword>
<dbReference type="Pfam" id="PF01531">
    <property type="entry name" value="Glyco_transf_11"/>
    <property type="match status" value="1"/>
</dbReference>
<name>A0A4Y9IRS7_9BACT</name>
<dbReference type="OrthoDB" id="9794601at2"/>
<gene>
    <name evidence="3" type="ORF">E4T88_04770</name>
</gene>
<evidence type="ECO:0000256" key="2">
    <source>
        <dbReference type="ARBA" id="ARBA00022679"/>
    </source>
</evidence>
<dbReference type="GO" id="GO:0005975">
    <property type="term" value="P:carbohydrate metabolic process"/>
    <property type="evidence" value="ECO:0007669"/>
    <property type="project" value="InterPro"/>
</dbReference>
<dbReference type="CDD" id="cd11301">
    <property type="entry name" value="Fut1_Fut2_like"/>
    <property type="match status" value="1"/>
</dbReference>
<protein>
    <submittedName>
        <fullName evidence="3">Alpha-1,2-fucosyltransferase</fullName>
    </submittedName>
</protein>
<proteinExistence type="predicted"/>
<dbReference type="InterPro" id="IPR002516">
    <property type="entry name" value="Glyco_trans_11"/>
</dbReference>
<dbReference type="EMBL" id="SPPK01000001">
    <property type="protein sequence ID" value="TFU91300.1"/>
    <property type="molecule type" value="Genomic_DNA"/>
</dbReference>
<dbReference type="GO" id="GO:0008107">
    <property type="term" value="F:galactoside 2-alpha-L-fucosyltransferase activity"/>
    <property type="evidence" value="ECO:0007669"/>
    <property type="project" value="InterPro"/>
</dbReference>
<keyword evidence="2 3" id="KW-0808">Transferase</keyword>
<dbReference type="RefSeq" id="WP_135104315.1">
    <property type="nucleotide sequence ID" value="NZ_JADGKW010000001.1"/>
</dbReference>
<sequence>MVYSILTDRIGNNLFQIAAGASLAHRNNTDYMGCATDFEVPNGEQIEKYIKQYEHTILRKVKIINTLPTDIVTYNQPDFGYTPIEYVDNICLRGYYQTEKYFDQDFIRELFEIDEQTKEYIQKKYGHILSKGVISLHVRRGDYINRPLRQPVCCMPYFKNAISYFGKDKLYLIISDDIEWCKKNFKGNNFFFSEGESSIVDLYLQTMCNHNIISNSSFSWWGAWLNNNPEKIVIAPKNWFGKQMKDWNLQDLVPSEWVRLPNPKDLGLKLKILRYSIDDLYKRAIKRLQHIFN</sequence>
<dbReference type="Proteomes" id="UP000298285">
    <property type="component" value="Unassembled WGS sequence"/>
</dbReference>